<evidence type="ECO:0000313" key="3">
    <source>
        <dbReference type="Proteomes" id="UP000007319"/>
    </source>
</evidence>
<protein>
    <submittedName>
        <fullName evidence="2">Uncharacterized protein</fullName>
    </submittedName>
</protein>
<dbReference type="EMBL" id="HE577327">
    <property type="protein sequence ID" value="CCC99399.1"/>
    <property type="molecule type" value="Genomic_DNA"/>
</dbReference>
<name>A0A9P1JT97_9PROT</name>
<feature type="transmembrane region" description="Helical" evidence="1">
    <location>
        <begin position="31"/>
        <end position="55"/>
    </location>
</feature>
<keyword evidence="3" id="KW-1185">Reference proteome</keyword>
<accession>A0A9P1JT97</accession>
<organism evidence="2 3">
    <name type="scientific">Azospirillum baldaniorum</name>
    <dbReference type="NCBI Taxonomy" id="1064539"/>
    <lineage>
        <taxon>Bacteria</taxon>
        <taxon>Pseudomonadati</taxon>
        <taxon>Pseudomonadota</taxon>
        <taxon>Alphaproteobacteria</taxon>
        <taxon>Rhodospirillales</taxon>
        <taxon>Azospirillaceae</taxon>
        <taxon>Azospirillum</taxon>
    </lineage>
</organism>
<reference evidence="2 3" key="1">
    <citation type="journal article" date="2011" name="PLoS Genet.">
        <title>Azospirillum genomes reveal transition of bacteria from aquatic to terrestrial environments.</title>
        <authorList>
            <person name="Wisniewski-Dye F."/>
            <person name="Borziak K."/>
            <person name="Khalsa-Moyers G."/>
            <person name="Alexandre G."/>
            <person name="Sukharnikov L.O."/>
            <person name="Wuichet K."/>
            <person name="Hurst G.B."/>
            <person name="McDonald W.H."/>
            <person name="Robertson J.S."/>
            <person name="Barbe V."/>
            <person name="Calteau A."/>
            <person name="Rouy Z."/>
            <person name="Mangenot S."/>
            <person name="Prigent-Combaret C."/>
            <person name="Normand P."/>
            <person name="Boyer M."/>
            <person name="Siguier P."/>
            <person name="Dessaux Y."/>
            <person name="Elmerich C."/>
            <person name="Condemine G."/>
            <person name="Krishnen G."/>
            <person name="Kennedy I."/>
            <person name="Paterson A.H."/>
            <person name="Gonzalez V."/>
            <person name="Mavingui P."/>
            <person name="Zhulin I.B."/>
        </authorList>
    </citation>
    <scope>NUCLEOTIDE SEQUENCE [LARGE SCALE GENOMIC DNA]</scope>
    <source>
        <strain evidence="2 3">Sp245</strain>
    </source>
</reference>
<evidence type="ECO:0000313" key="2">
    <source>
        <dbReference type="EMBL" id="CCC99399.1"/>
    </source>
</evidence>
<dbReference type="RefSeq" id="WP_014241572.1">
    <property type="nucleotide sequence ID" value="NC_016617.1"/>
</dbReference>
<dbReference type="Proteomes" id="UP000007319">
    <property type="component" value="Chromosome"/>
</dbReference>
<proteinExistence type="predicted"/>
<keyword evidence="1" id="KW-0472">Membrane</keyword>
<evidence type="ECO:0000256" key="1">
    <source>
        <dbReference type="SAM" id="Phobius"/>
    </source>
</evidence>
<dbReference type="KEGG" id="abs:AZOBR_200104"/>
<gene>
    <name evidence="2" type="ORF">AZOBR_200104</name>
</gene>
<keyword evidence="1" id="KW-0812">Transmembrane</keyword>
<sequence>MDIDYADPTAAAVDAHVAESKRSQAEMEADFLFPIVLALASALTGAVLMAAYQLFRLSF</sequence>
<dbReference type="AlphaFoldDB" id="A0A9P1JT97"/>
<keyword evidence="1" id="KW-1133">Transmembrane helix</keyword>